<keyword evidence="9 17" id="KW-0067">ATP-binding</keyword>
<keyword evidence="3" id="KW-1003">Cell membrane</keyword>
<dbReference type="AlphaFoldDB" id="A0A0R2F0U5"/>
<keyword evidence="11" id="KW-0443">Lipid metabolism</keyword>
<comment type="caution">
    <text evidence="20">The sequence shown here is derived from an EMBL/GenBank/DDBJ whole genome shotgun (WGS) entry which is preliminary data.</text>
</comment>
<evidence type="ECO:0000256" key="16">
    <source>
        <dbReference type="PIRSR" id="PIRSR600829-2"/>
    </source>
</evidence>
<evidence type="ECO:0000256" key="5">
    <source>
        <dbReference type="ARBA" id="ARBA00022679"/>
    </source>
</evidence>
<evidence type="ECO:0000256" key="14">
    <source>
        <dbReference type="ARBA" id="ARBA00023264"/>
    </source>
</evidence>
<feature type="transmembrane region" description="Helical" evidence="19">
    <location>
        <begin position="100"/>
        <end position="122"/>
    </location>
</feature>
<keyword evidence="18" id="KW-0479">Metal-binding</keyword>
<evidence type="ECO:0000256" key="8">
    <source>
        <dbReference type="ARBA" id="ARBA00022777"/>
    </source>
</evidence>
<keyword evidence="8 20" id="KW-0418">Kinase</keyword>
<keyword evidence="7 17" id="KW-0547">Nucleotide-binding</keyword>
<evidence type="ECO:0000256" key="6">
    <source>
        <dbReference type="ARBA" id="ARBA00022692"/>
    </source>
</evidence>
<name>A0A0R2F0U5_9LACO</name>
<dbReference type="GO" id="GO:0005886">
    <property type="term" value="C:plasma membrane"/>
    <property type="evidence" value="ECO:0007669"/>
    <property type="project" value="UniProtKB-SubCell"/>
</dbReference>
<evidence type="ECO:0000256" key="7">
    <source>
        <dbReference type="ARBA" id="ARBA00022741"/>
    </source>
</evidence>
<evidence type="ECO:0000313" key="21">
    <source>
        <dbReference type="Proteomes" id="UP000050865"/>
    </source>
</evidence>
<proteinExistence type="inferred from homology"/>
<dbReference type="STRING" id="1423730.FC75_GL001828"/>
<feature type="binding site" evidence="18">
    <location>
        <position position="80"/>
    </location>
    <ligand>
        <name>a divalent metal cation</name>
        <dbReference type="ChEBI" id="CHEBI:60240"/>
    </ligand>
</feature>
<feature type="binding site" evidence="17">
    <location>
        <position position="80"/>
    </location>
    <ligand>
        <name>ATP</name>
        <dbReference type="ChEBI" id="CHEBI:30616"/>
    </ligand>
</feature>
<accession>A0A0R2F0U5</accession>
<evidence type="ECO:0000256" key="13">
    <source>
        <dbReference type="ARBA" id="ARBA00023209"/>
    </source>
</evidence>
<evidence type="ECO:0000256" key="18">
    <source>
        <dbReference type="PIRSR" id="PIRSR600829-4"/>
    </source>
</evidence>
<dbReference type="Proteomes" id="UP000050865">
    <property type="component" value="Unassembled WGS sequence"/>
</dbReference>
<keyword evidence="18" id="KW-0460">Magnesium</keyword>
<feature type="active site" description="Proton acceptor" evidence="15">
    <location>
        <position position="73"/>
    </location>
</feature>
<evidence type="ECO:0000256" key="15">
    <source>
        <dbReference type="PIRSR" id="PIRSR600829-1"/>
    </source>
</evidence>
<dbReference type="OrthoDB" id="9789934at2"/>
<comment type="cofactor">
    <cofactor evidence="18">
        <name>Mg(2+)</name>
        <dbReference type="ChEBI" id="CHEBI:18420"/>
    </cofactor>
    <text evidence="18">Mn(2+), Zn(2+), Cd(2+) and Co(2+) support activity to lesser extents.</text>
</comment>
<evidence type="ECO:0000313" key="20">
    <source>
        <dbReference type="EMBL" id="KRN22192.1"/>
    </source>
</evidence>
<dbReference type="PANTHER" id="PTHR34299">
    <property type="entry name" value="DIACYLGLYCEROL KINASE"/>
    <property type="match status" value="1"/>
</dbReference>
<dbReference type="InterPro" id="IPR033717">
    <property type="entry name" value="UDPK"/>
</dbReference>
<evidence type="ECO:0000256" key="17">
    <source>
        <dbReference type="PIRSR" id="PIRSR600829-3"/>
    </source>
</evidence>
<evidence type="ECO:0000256" key="19">
    <source>
        <dbReference type="SAM" id="Phobius"/>
    </source>
</evidence>
<evidence type="ECO:0000256" key="10">
    <source>
        <dbReference type="ARBA" id="ARBA00022989"/>
    </source>
</evidence>
<keyword evidence="13" id="KW-0594">Phospholipid biosynthesis</keyword>
<keyword evidence="14" id="KW-1208">Phospholipid metabolism</keyword>
<gene>
    <name evidence="20" type="ORF">FC75_GL001828</name>
</gene>
<dbReference type="EMBL" id="AYZJ01000034">
    <property type="protein sequence ID" value="KRN22192.1"/>
    <property type="molecule type" value="Genomic_DNA"/>
</dbReference>
<dbReference type="PATRIC" id="fig|1423730.4.peg.1904"/>
<evidence type="ECO:0000256" key="4">
    <source>
        <dbReference type="ARBA" id="ARBA00022516"/>
    </source>
</evidence>
<dbReference type="Pfam" id="PF01219">
    <property type="entry name" value="DAGK_prokar"/>
    <property type="match status" value="1"/>
</dbReference>
<keyword evidence="10 19" id="KW-1133">Transmembrane helix</keyword>
<organism evidence="20 21">
    <name type="scientific">Lacticaseibacillus camelliae DSM 22697 = JCM 13995</name>
    <dbReference type="NCBI Taxonomy" id="1423730"/>
    <lineage>
        <taxon>Bacteria</taxon>
        <taxon>Bacillati</taxon>
        <taxon>Bacillota</taxon>
        <taxon>Bacilli</taxon>
        <taxon>Lactobacillales</taxon>
        <taxon>Lactobacillaceae</taxon>
        <taxon>Lacticaseibacillus</taxon>
    </lineage>
</organism>
<reference evidence="20 21" key="1">
    <citation type="journal article" date="2015" name="Genome Announc.">
        <title>Expanding the biotechnology potential of lactobacilli through comparative genomics of 213 strains and associated genera.</title>
        <authorList>
            <person name="Sun Z."/>
            <person name="Harris H.M."/>
            <person name="McCann A."/>
            <person name="Guo C."/>
            <person name="Argimon S."/>
            <person name="Zhang W."/>
            <person name="Yang X."/>
            <person name="Jeffery I.B."/>
            <person name="Cooney J.C."/>
            <person name="Kagawa T.F."/>
            <person name="Liu W."/>
            <person name="Song Y."/>
            <person name="Salvetti E."/>
            <person name="Wrobel A."/>
            <person name="Rasinkangas P."/>
            <person name="Parkhill J."/>
            <person name="Rea M.C."/>
            <person name="O'Sullivan O."/>
            <person name="Ritari J."/>
            <person name="Douillard F.P."/>
            <person name="Paul Ross R."/>
            <person name="Yang R."/>
            <person name="Briner A.E."/>
            <person name="Felis G.E."/>
            <person name="de Vos W.M."/>
            <person name="Barrangou R."/>
            <person name="Klaenhammer T.R."/>
            <person name="Caufield P.W."/>
            <person name="Cui Y."/>
            <person name="Zhang H."/>
            <person name="O'Toole P.W."/>
        </authorList>
    </citation>
    <scope>NUCLEOTIDE SEQUENCE [LARGE SCALE GENOMIC DNA]</scope>
    <source>
        <strain evidence="20 21">DSM 22697</strain>
    </source>
</reference>
<feature type="binding site" evidence="17">
    <location>
        <begin position="99"/>
        <end position="100"/>
    </location>
    <ligand>
        <name>ATP</name>
        <dbReference type="ChEBI" id="CHEBI:30616"/>
    </ligand>
</feature>
<dbReference type="InterPro" id="IPR000829">
    <property type="entry name" value="DAGK"/>
</dbReference>
<comment type="similarity">
    <text evidence="2">Belongs to the bacterial diacylglycerol kinase family.</text>
</comment>
<keyword evidence="12 19" id="KW-0472">Membrane</keyword>
<protein>
    <submittedName>
        <fullName evidence="20">Diacylglycerol kinase</fullName>
    </submittedName>
</protein>
<feature type="binding site" evidence="16">
    <location>
        <position position="73"/>
    </location>
    <ligand>
        <name>substrate</name>
    </ligand>
</feature>
<keyword evidence="6 19" id="KW-0812">Transmembrane</keyword>
<evidence type="ECO:0000256" key="2">
    <source>
        <dbReference type="ARBA" id="ARBA00005967"/>
    </source>
</evidence>
<keyword evidence="4" id="KW-0444">Lipid biosynthesis</keyword>
<evidence type="ECO:0000256" key="1">
    <source>
        <dbReference type="ARBA" id="ARBA00004651"/>
    </source>
</evidence>
<dbReference type="GO" id="GO:0016301">
    <property type="term" value="F:kinase activity"/>
    <property type="evidence" value="ECO:0007669"/>
    <property type="project" value="UniProtKB-KW"/>
</dbReference>
<feature type="binding site" evidence="18">
    <location>
        <position position="32"/>
    </location>
    <ligand>
        <name>a divalent metal cation</name>
        <dbReference type="ChEBI" id="CHEBI:60240"/>
    </ligand>
</feature>
<dbReference type="Gene3D" id="1.10.287.3610">
    <property type="match status" value="1"/>
</dbReference>
<dbReference type="CDD" id="cd14265">
    <property type="entry name" value="UDPK_IM_like"/>
    <property type="match status" value="1"/>
</dbReference>
<dbReference type="PANTHER" id="PTHR34299:SF1">
    <property type="entry name" value="DIACYLGLYCEROL KINASE"/>
    <property type="match status" value="1"/>
</dbReference>
<dbReference type="GO" id="GO:0046872">
    <property type="term" value="F:metal ion binding"/>
    <property type="evidence" value="ECO:0007669"/>
    <property type="project" value="UniProtKB-KW"/>
</dbReference>
<feature type="binding site" evidence="16">
    <location>
        <begin position="51"/>
        <end position="54"/>
    </location>
    <ligand>
        <name>substrate</name>
    </ligand>
</feature>
<feature type="binding site" evidence="17">
    <location>
        <position position="32"/>
    </location>
    <ligand>
        <name>ATP</name>
        <dbReference type="ChEBI" id="CHEBI:30616"/>
    </ligand>
</feature>
<keyword evidence="21" id="KW-1185">Reference proteome</keyword>
<feature type="transmembrane region" description="Helical" evidence="19">
    <location>
        <begin position="58"/>
        <end position="79"/>
    </location>
</feature>
<dbReference type="InterPro" id="IPR036945">
    <property type="entry name" value="DAGK_sf"/>
</dbReference>
<dbReference type="GO" id="GO:0008654">
    <property type="term" value="P:phospholipid biosynthetic process"/>
    <property type="evidence" value="ECO:0007669"/>
    <property type="project" value="UniProtKB-KW"/>
</dbReference>
<evidence type="ECO:0000256" key="12">
    <source>
        <dbReference type="ARBA" id="ARBA00023136"/>
    </source>
</evidence>
<comment type="subcellular location">
    <subcellularLocation>
        <location evidence="1">Cell membrane</location>
        <topology evidence="1">Multi-pass membrane protein</topology>
    </subcellularLocation>
</comment>
<dbReference type="GO" id="GO:0005524">
    <property type="term" value="F:ATP binding"/>
    <property type="evidence" value="ECO:0007669"/>
    <property type="project" value="UniProtKB-KW"/>
</dbReference>
<sequence length="133" mass="15339">MASPDKQISKNHHFGQSLKHAMAGLFGVYLREGNFRRESLMALFVFFCAWWFKVGRFQWFILLLAVMLVFLMELWNTIIENVVDLVVGQHFDVRAKRIKDMSAGAVLVASAIAVVCGLYVFFPPLWQLVTKWI</sequence>
<evidence type="ECO:0000256" key="3">
    <source>
        <dbReference type="ARBA" id="ARBA00022475"/>
    </source>
</evidence>
<keyword evidence="5" id="KW-0808">Transferase</keyword>
<evidence type="ECO:0000256" key="9">
    <source>
        <dbReference type="ARBA" id="ARBA00022840"/>
    </source>
</evidence>
<evidence type="ECO:0000256" key="11">
    <source>
        <dbReference type="ARBA" id="ARBA00023098"/>
    </source>
</evidence>